<gene>
    <name evidence="1" type="ORF">HPB47_001182</name>
</gene>
<reference evidence="1 2" key="1">
    <citation type="journal article" date="2020" name="Cell">
        <title>Large-Scale Comparative Analyses of Tick Genomes Elucidate Their Genetic Diversity and Vector Capacities.</title>
        <authorList>
            <consortium name="Tick Genome and Microbiome Consortium (TIGMIC)"/>
            <person name="Jia N."/>
            <person name="Wang J."/>
            <person name="Shi W."/>
            <person name="Du L."/>
            <person name="Sun Y."/>
            <person name="Zhan W."/>
            <person name="Jiang J.F."/>
            <person name="Wang Q."/>
            <person name="Zhang B."/>
            <person name="Ji P."/>
            <person name="Bell-Sakyi L."/>
            <person name="Cui X.M."/>
            <person name="Yuan T.T."/>
            <person name="Jiang B.G."/>
            <person name="Yang W.F."/>
            <person name="Lam T.T."/>
            <person name="Chang Q.C."/>
            <person name="Ding S.J."/>
            <person name="Wang X.J."/>
            <person name="Zhu J.G."/>
            <person name="Ruan X.D."/>
            <person name="Zhao L."/>
            <person name="Wei J.T."/>
            <person name="Ye R.Z."/>
            <person name="Que T.C."/>
            <person name="Du C.H."/>
            <person name="Zhou Y.H."/>
            <person name="Cheng J.X."/>
            <person name="Dai P.F."/>
            <person name="Guo W.B."/>
            <person name="Han X.H."/>
            <person name="Huang E.J."/>
            <person name="Li L.F."/>
            <person name="Wei W."/>
            <person name="Gao Y.C."/>
            <person name="Liu J.Z."/>
            <person name="Shao H.Z."/>
            <person name="Wang X."/>
            <person name="Wang C.C."/>
            <person name="Yang T.C."/>
            <person name="Huo Q.B."/>
            <person name="Li W."/>
            <person name="Chen H.Y."/>
            <person name="Chen S.E."/>
            <person name="Zhou L.G."/>
            <person name="Ni X.B."/>
            <person name="Tian J.H."/>
            <person name="Sheng Y."/>
            <person name="Liu T."/>
            <person name="Pan Y.S."/>
            <person name="Xia L.Y."/>
            <person name="Li J."/>
            <person name="Zhao F."/>
            <person name="Cao W.C."/>
        </authorList>
    </citation>
    <scope>NUCLEOTIDE SEQUENCE [LARGE SCALE GENOMIC DNA]</scope>
    <source>
        <strain evidence="1">Iper-2018</strain>
    </source>
</reference>
<protein>
    <submittedName>
        <fullName evidence="1">Uncharacterized protein</fullName>
    </submittedName>
</protein>
<sequence>MHARGAASRVAPPYTGESVKLEFPVAAVIFAGALLLRAAPAVREDSPTPGRVQPRAAEKTPAPDACIEVWNENALLVDEACQTSLNLAHMMDELKKTEHRLKAQIARQKSALQKLQAKHDEINELLRGYEDDKQIQDFRLLLEAAEEGDKTALFIKSQVTCFSKKKPVYCEGILRECVLWKACSNKGYEHIRSRGLLKLPCRTTLQKYVGQSRGEVGVTSLIKERLRAEYEELTVEQETFCSLIIDEMAIAQNVIYDRQVDKIFGLVDMGSAEHSTTDPQVANRLLCFVLRGLSTAYVIPVGYVFTLCLKNDKLLSMTMGVMKTVEQVGFRIARIVTDNHQTNAALFRKLSKDGALVHEVAHPLREGDPLFLSFDPNHLIKNLRSNFLEQEMIDGEQLIQGGLYLKRLFELQSQLLVKPVRFLTRSHVEPSNLEKMKVCRATEIFSPPVISTLQFLQENPQCHPDACEFQESATTIDFMKMVAKWYAFHDIGTVKPYGQQEKPFSLPDDERLAWLELDFCGYIEYIQMRGGRSRQKMTKETYEATLMTTRSTVALIQYLLEHVKECFIFFNFRYVLTRGLNSDPVESLFSCFRQFNGGNDKVDARAANFTAERLLKVGILQAAKTGNAPTSSESEVPVRPAIQLDETVRFPAAIQSAARELSSELGFLKMGCIGQTDLELAPIAFLAGYLARACEENVPCEFCKALLQEPKPTEAIYGLIKNLDNGGLRYPRMEII</sequence>
<dbReference type="EMBL" id="JABSTQ010010155">
    <property type="protein sequence ID" value="KAG0423034.1"/>
    <property type="molecule type" value="Genomic_DNA"/>
</dbReference>
<dbReference type="Proteomes" id="UP000805193">
    <property type="component" value="Unassembled WGS sequence"/>
</dbReference>
<feature type="non-terminal residue" evidence="1">
    <location>
        <position position="736"/>
    </location>
</feature>
<organism evidence="1 2">
    <name type="scientific">Ixodes persulcatus</name>
    <name type="common">Taiga tick</name>
    <dbReference type="NCBI Taxonomy" id="34615"/>
    <lineage>
        <taxon>Eukaryota</taxon>
        <taxon>Metazoa</taxon>
        <taxon>Ecdysozoa</taxon>
        <taxon>Arthropoda</taxon>
        <taxon>Chelicerata</taxon>
        <taxon>Arachnida</taxon>
        <taxon>Acari</taxon>
        <taxon>Parasitiformes</taxon>
        <taxon>Ixodida</taxon>
        <taxon>Ixodoidea</taxon>
        <taxon>Ixodidae</taxon>
        <taxon>Ixodinae</taxon>
        <taxon>Ixodes</taxon>
    </lineage>
</organism>
<keyword evidence="2" id="KW-1185">Reference proteome</keyword>
<name>A0AC60PRC8_IXOPE</name>
<proteinExistence type="predicted"/>
<comment type="caution">
    <text evidence="1">The sequence shown here is derived from an EMBL/GenBank/DDBJ whole genome shotgun (WGS) entry which is preliminary data.</text>
</comment>
<evidence type="ECO:0000313" key="2">
    <source>
        <dbReference type="Proteomes" id="UP000805193"/>
    </source>
</evidence>
<accession>A0AC60PRC8</accession>
<evidence type="ECO:0000313" key="1">
    <source>
        <dbReference type="EMBL" id="KAG0423034.1"/>
    </source>
</evidence>